<dbReference type="Gene3D" id="3.30.565.10">
    <property type="entry name" value="Histidine kinase-like ATPase, C-terminal domain"/>
    <property type="match status" value="1"/>
</dbReference>
<evidence type="ECO:0000259" key="1">
    <source>
        <dbReference type="Pfam" id="PF13581"/>
    </source>
</evidence>
<dbReference type="InterPro" id="IPR039248">
    <property type="entry name" value="Ptase_RsbX"/>
</dbReference>
<proteinExistence type="predicted"/>
<dbReference type="Pfam" id="PF13581">
    <property type="entry name" value="HATPase_c_2"/>
    <property type="match status" value="1"/>
</dbReference>
<dbReference type="InterPro" id="IPR036457">
    <property type="entry name" value="PPM-type-like_dom_sf"/>
</dbReference>
<accession>A0ABU9D894</accession>
<dbReference type="PANTHER" id="PTHR35801:SF1">
    <property type="entry name" value="PHOSPHOSERINE PHOSPHATASE RSBX"/>
    <property type="match status" value="1"/>
</dbReference>
<name>A0ABU9D894_9PROT</name>
<protein>
    <recommendedName>
        <fullName evidence="1">Histidine kinase/HSP90-like ATPase domain-containing protein</fullName>
    </recommendedName>
</protein>
<dbReference type="InterPro" id="IPR003594">
    <property type="entry name" value="HATPase_dom"/>
</dbReference>
<evidence type="ECO:0000313" key="3">
    <source>
        <dbReference type="Proteomes" id="UP001446205"/>
    </source>
</evidence>
<comment type="caution">
    <text evidence="2">The sequence shown here is derived from an EMBL/GenBank/DDBJ whole genome shotgun (WGS) entry which is preliminary data.</text>
</comment>
<dbReference type="Proteomes" id="UP001446205">
    <property type="component" value="Unassembled WGS sequence"/>
</dbReference>
<keyword evidence="3" id="KW-1185">Reference proteome</keyword>
<dbReference type="EMBL" id="JBBPCO010000006">
    <property type="protein sequence ID" value="MEK8089609.1"/>
    <property type="molecule type" value="Genomic_DNA"/>
</dbReference>
<reference evidence="2 3" key="1">
    <citation type="submission" date="2024-04" db="EMBL/GenBank/DDBJ databases">
        <authorList>
            <person name="Abashina T."/>
            <person name="Shaikin A."/>
        </authorList>
    </citation>
    <scope>NUCLEOTIDE SEQUENCE [LARGE SCALE GENOMIC DNA]</scope>
    <source>
        <strain evidence="2 3">AAFK</strain>
    </source>
</reference>
<dbReference type="RefSeq" id="WP_341370663.1">
    <property type="nucleotide sequence ID" value="NZ_JBBPCO010000006.1"/>
</dbReference>
<dbReference type="SUPFAM" id="SSF55874">
    <property type="entry name" value="ATPase domain of HSP90 chaperone/DNA topoisomerase II/histidine kinase"/>
    <property type="match status" value="1"/>
</dbReference>
<organism evidence="2 3">
    <name type="scientific">Thermithiobacillus plumbiphilus</name>
    <dbReference type="NCBI Taxonomy" id="1729899"/>
    <lineage>
        <taxon>Bacteria</taxon>
        <taxon>Pseudomonadati</taxon>
        <taxon>Pseudomonadota</taxon>
        <taxon>Acidithiobacillia</taxon>
        <taxon>Acidithiobacillales</taxon>
        <taxon>Thermithiobacillaceae</taxon>
        <taxon>Thermithiobacillus</taxon>
    </lineage>
</organism>
<dbReference type="InterPro" id="IPR036890">
    <property type="entry name" value="HATPase_C_sf"/>
</dbReference>
<feature type="domain" description="Histidine kinase/HSP90-like ATPase" evidence="1">
    <location>
        <begin position="25"/>
        <end position="119"/>
    </location>
</feature>
<sequence length="341" mass="37419">MRPEQPPVRLLLHQPTAPDGDGILLRSRLQAVGRRMGFDEVLRERCVLVAAEMLSNQIKYAGGRGFIQIWQTGPRSLDLFALDHGPGIDNLAWALQDGMSSKGTLGKGLGSIQRLASQADFFSLTAAQAPQSPWQGSVVWARFCPEGKDRQAGEADTGMHLRAYGDARENGDGIWLEQQGPVYRWLHMDALGHGPEADAVRQRVFEHLDLSLPFERVFEHLDRLLKGPRGAVLMLSELDTQAHVLQFAGVGDMSAQVLCGGTARRLELAEGVVGHLHRKLRIERVDCPLGGAVITASDGLRSGWTASLPGLARLRAPMQAFLLGNVFGRLNDDQSVFVIRW</sequence>
<gene>
    <name evidence="2" type="ORF">WOB96_07500</name>
</gene>
<evidence type="ECO:0000313" key="2">
    <source>
        <dbReference type="EMBL" id="MEK8089609.1"/>
    </source>
</evidence>
<dbReference type="PANTHER" id="PTHR35801">
    <property type="entry name" value="PHOSPHOSERINE PHOSPHATASE RSBX"/>
    <property type="match status" value="1"/>
</dbReference>
<dbReference type="Gene3D" id="3.60.40.10">
    <property type="entry name" value="PPM-type phosphatase domain"/>
    <property type="match status" value="1"/>
</dbReference>